<keyword evidence="3" id="KW-0547">Nucleotide-binding</keyword>
<protein>
    <submittedName>
        <fullName evidence="7">Glutathionylspermidine synthase</fullName>
    </submittedName>
</protein>
<proteinExistence type="predicted"/>
<evidence type="ECO:0000259" key="6">
    <source>
        <dbReference type="Pfam" id="PF03738"/>
    </source>
</evidence>
<dbReference type="Gene3D" id="3.30.1490.330">
    <property type="match status" value="1"/>
</dbReference>
<keyword evidence="1" id="KW-0436">Ligase</keyword>
<evidence type="ECO:0000313" key="7">
    <source>
        <dbReference type="EMBL" id="OXM16154.1"/>
    </source>
</evidence>
<comment type="caution">
    <text evidence="7">The sequence shown here is derived from an EMBL/GenBank/DDBJ whole genome shotgun (WGS) entry which is preliminary data.</text>
</comment>
<dbReference type="GO" id="GO:0005524">
    <property type="term" value="F:ATP binding"/>
    <property type="evidence" value="ECO:0007669"/>
    <property type="project" value="UniProtKB-KW"/>
</dbReference>
<dbReference type="Pfam" id="PF03738">
    <property type="entry name" value="GSP_synth"/>
    <property type="match status" value="1"/>
</dbReference>
<keyword evidence="5" id="KW-0460">Magnesium</keyword>
<feature type="domain" description="Glutathionylspermidine synthase pre-ATP-grasp-like" evidence="6">
    <location>
        <begin position="22"/>
        <end position="395"/>
    </location>
</feature>
<evidence type="ECO:0000256" key="5">
    <source>
        <dbReference type="ARBA" id="ARBA00022842"/>
    </source>
</evidence>
<organism evidence="7 8">
    <name type="scientific">Paenibacillus herberti</name>
    <dbReference type="NCBI Taxonomy" id="1619309"/>
    <lineage>
        <taxon>Bacteria</taxon>
        <taxon>Bacillati</taxon>
        <taxon>Bacillota</taxon>
        <taxon>Bacilli</taxon>
        <taxon>Bacillales</taxon>
        <taxon>Paenibacillaceae</taxon>
        <taxon>Paenibacillus</taxon>
    </lineage>
</organism>
<evidence type="ECO:0000313" key="8">
    <source>
        <dbReference type="Proteomes" id="UP000215145"/>
    </source>
</evidence>
<dbReference type="InterPro" id="IPR016185">
    <property type="entry name" value="PreATP-grasp_dom_sf"/>
</dbReference>
<evidence type="ECO:0000256" key="1">
    <source>
        <dbReference type="ARBA" id="ARBA00022598"/>
    </source>
</evidence>
<sequence>MIKPALEALQRPRLNRREAVVQLSELGFSWADLEGEEYWLDEMIAMDASVYAELVEASSMLWKIFDRTVRYMHGRRDLYALTGIPSILWNMLDGLELPPEGNISRYARFDFAIGLDGEIRLLELNADTPTGYAEAAAATPWLCRQAGLHSPNEAMPHLLAAAWGVEHPEAAACAAYGSHTEDSGTIDLLAKHSGLPIKMINLLDLSVDEGVVKDGDGSPVTRMFALYPKEWMALDEGGEALAYSIERGRLQLFNSPHAILLQSKGLQALVWGLHELNLLYTPREHEAIKAYMLPTYTKPLFDGSYVSKSMFGREGGSVKLFGAGGGLELEDRDGFDTSVFFPTVYQKRADLPELELRGQSYRILTGLFVLNGVPCGLLGRAGGLITGNTSHFVPIGVKET</sequence>
<dbReference type="GO" id="GO:0016874">
    <property type="term" value="F:ligase activity"/>
    <property type="evidence" value="ECO:0007669"/>
    <property type="project" value="UniProtKB-KW"/>
</dbReference>
<dbReference type="InterPro" id="IPR005494">
    <property type="entry name" value="GSPS_pre-ATP-grasp-like_dom"/>
</dbReference>
<keyword evidence="2" id="KW-0479">Metal-binding</keyword>
<accession>A0A229P2I3</accession>
<dbReference type="RefSeq" id="WP_089523238.1">
    <property type="nucleotide sequence ID" value="NZ_NMUQ01000001.1"/>
</dbReference>
<evidence type="ECO:0000256" key="2">
    <source>
        <dbReference type="ARBA" id="ARBA00022723"/>
    </source>
</evidence>
<keyword evidence="4" id="KW-0067">ATP-binding</keyword>
<gene>
    <name evidence="7" type="ORF">CGZ75_05485</name>
</gene>
<evidence type="ECO:0000256" key="3">
    <source>
        <dbReference type="ARBA" id="ARBA00022741"/>
    </source>
</evidence>
<evidence type="ECO:0000256" key="4">
    <source>
        <dbReference type="ARBA" id="ARBA00022840"/>
    </source>
</evidence>
<dbReference type="Proteomes" id="UP000215145">
    <property type="component" value="Unassembled WGS sequence"/>
</dbReference>
<dbReference type="GO" id="GO:0046872">
    <property type="term" value="F:metal ion binding"/>
    <property type="evidence" value="ECO:0007669"/>
    <property type="project" value="UniProtKB-KW"/>
</dbReference>
<dbReference type="SUPFAM" id="SSF56059">
    <property type="entry name" value="Glutathione synthetase ATP-binding domain-like"/>
    <property type="match status" value="1"/>
</dbReference>
<name>A0A229P2I3_9BACL</name>
<dbReference type="EMBL" id="NMUQ01000001">
    <property type="protein sequence ID" value="OXM16154.1"/>
    <property type="molecule type" value="Genomic_DNA"/>
</dbReference>
<dbReference type="OrthoDB" id="9765517at2"/>
<dbReference type="SUPFAM" id="SSF52440">
    <property type="entry name" value="PreATP-grasp domain"/>
    <property type="match status" value="1"/>
</dbReference>
<reference evidence="7 8" key="1">
    <citation type="submission" date="2017-07" db="EMBL/GenBank/DDBJ databases">
        <title>Paenibacillus herberti R33 genome sequencing and assembly.</title>
        <authorList>
            <person name="Su W."/>
        </authorList>
    </citation>
    <scope>NUCLEOTIDE SEQUENCE [LARGE SCALE GENOMIC DNA]</scope>
    <source>
        <strain evidence="7 8">R33</strain>
    </source>
</reference>
<dbReference type="AlphaFoldDB" id="A0A229P2I3"/>
<keyword evidence="8" id="KW-1185">Reference proteome</keyword>